<keyword evidence="2" id="KW-1185">Reference proteome</keyword>
<dbReference type="InterPro" id="IPR035093">
    <property type="entry name" value="RelE/ParE_toxin_dom_sf"/>
</dbReference>
<protein>
    <submittedName>
        <fullName evidence="1">Type II toxin-antitoxin system RelE/ParE family toxin</fullName>
    </submittedName>
</protein>
<proteinExistence type="predicted"/>
<dbReference type="Gene3D" id="3.30.2310.20">
    <property type="entry name" value="RelE-like"/>
    <property type="match status" value="1"/>
</dbReference>
<dbReference type="AlphaFoldDB" id="A0ABD6BQY3"/>
<dbReference type="RefSeq" id="WP_267646556.1">
    <property type="nucleotide sequence ID" value="NZ_JANHGR010000001.1"/>
</dbReference>
<organism evidence="1 2">
    <name type="scientific">Halolamina litorea</name>
    <dbReference type="NCBI Taxonomy" id="1515593"/>
    <lineage>
        <taxon>Archaea</taxon>
        <taxon>Methanobacteriati</taxon>
        <taxon>Methanobacteriota</taxon>
        <taxon>Stenosarchaea group</taxon>
        <taxon>Halobacteria</taxon>
        <taxon>Halobacteriales</taxon>
        <taxon>Haloferacaceae</taxon>
    </lineage>
</organism>
<reference evidence="1 2" key="1">
    <citation type="journal article" date="2019" name="Int. J. Syst. Evol. Microbiol.">
        <title>The Global Catalogue of Microorganisms (GCM) 10K type strain sequencing project: providing services to taxonomists for standard genome sequencing and annotation.</title>
        <authorList>
            <consortium name="The Broad Institute Genomics Platform"/>
            <consortium name="The Broad Institute Genome Sequencing Center for Infectious Disease"/>
            <person name="Wu L."/>
            <person name="Ma J."/>
        </authorList>
    </citation>
    <scope>NUCLEOTIDE SEQUENCE [LARGE SCALE GENOMIC DNA]</scope>
    <source>
        <strain evidence="1 2">CGMCC 1.12859</strain>
    </source>
</reference>
<gene>
    <name evidence="1" type="ORF">ACFSAU_05815</name>
</gene>
<evidence type="ECO:0000313" key="2">
    <source>
        <dbReference type="Proteomes" id="UP001597139"/>
    </source>
</evidence>
<name>A0ABD6BQY3_9EURY</name>
<dbReference type="EMBL" id="JBHUCZ010000002">
    <property type="protein sequence ID" value="MFD1567000.1"/>
    <property type="molecule type" value="Genomic_DNA"/>
</dbReference>
<dbReference type="SUPFAM" id="SSF143011">
    <property type="entry name" value="RelE-like"/>
    <property type="match status" value="1"/>
</dbReference>
<accession>A0ABD6BQY3</accession>
<dbReference type="Proteomes" id="UP001597139">
    <property type="component" value="Unassembled WGS sequence"/>
</dbReference>
<evidence type="ECO:0000313" key="1">
    <source>
        <dbReference type="EMBL" id="MFD1567000.1"/>
    </source>
</evidence>
<sequence>MAYDITYTGSAEEAFEGLEKIEQSYIQKKLNQIATSEFRHPAQWDFKRLEGQAEGRFRIGNGLRVFADIDDTEKTIRIYRTDRRENLYR</sequence>
<comment type="caution">
    <text evidence="1">The sequence shown here is derived from an EMBL/GenBank/DDBJ whole genome shotgun (WGS) entry which is preliminary data.</text>
</comment>